<protein>
    <submittedName>
        <fullName evidence="3">Ribonuclease 3-like protein 1</fullName>
    </submittedName>
</protein>
<dbReference type="Pfam" id="PF14709">
    <property type="entry name" value="DND1_DSRM"/>
    <property type="match status" value="1"/>
</dbReference>
<feature type="compositionally biased region" description="Basic and acidic residues" evidence="1">
    <location>
        <begin position="14"/>
        <end position="25"/>
    </location>
</feature>
<gene>
    <name evidence="3" type="ORF">Sradi_3932100</name>
</gene>
<dbReference type="Gene3D" id="3.30.160.20">
    <property type="match status" value="1"/>
</dbReference>
<feature type="compositionally biased region" description="Polar residues" evidence="1">
    <location>
        <begin position="28"/>
        <end position="39"/>
    </location>
</feature>
<organism evidence="3">
    <name type="scientific">Sesamum radiatum</name>
    <name type="common">Black benniseed</name>
    <dbReference type="NCBI Taxonomy" id="300843"/>
    <lineage>
        <taxon>Eukaryota</taxon>
        <taxon>Viridiplantae</taxon>
        <taxon>Streptophyta</taxon>
        <taxon>Embryophyta</taxon>
        <taxon>Tracheophyta</taxon>
        <taxon>Spermatophyta</taxon>
        <taxon>Magnoliopsida</taxon>
        <taxon>eudicotyledons</taxon>
        <taxon>Gunneridae</taxon>
        <taxon>Pentapetalae</taxon>
        <taxon>asterids</taxon>
        <taxon>lamiids</taxon>
        <taxon>Lamiales</taxon>
        <taxon>Pedaliaceae</taxon>
        <taxon>Sesamum</taxon>
    </lineage>
</organism>
<sequence>MEESRMVGGPVKQESNEKRDDEGKISGKHNSISAASSTKDAARKGSPKADLHELCAREHWKQPVFECCNEEGPDHNKLFKILHRFTFKVLVETEEESMAVLECFGNPRPNKKAAAEDAAEGALWCLKHTGYQLKKH</sequence>
<dbReference type="SMART" id="SM00358">
    <property type="entry name" value="DSRM"/>
    <property type="match status" value="1"/>
</dbReference>
<dbReference type="InterPro" id="IPR014720">
    <property type="entry name" value="dsRBD_dom"/>
</dbReference>
<dbReference type="AlphaFoldDB" id="A0AAW2PII0"/>
<reference evidence="3" key="2">
    <citation type="journal article" date="2024" name="Plant">
        <title>Genomic evolution and insights into agronomic trait innovations of Sesamum species.</title>
        <authorList>
            <person name="Miao H."/>
            <person name="Wang L."/>
            <person name="Qu L."/>
            <person name="Liu H."/>
            <person name="Sun Y."/>
            <person name="Le M."/>
            <person name="Wang Q."/>
            <person name="Wei S."/>
            <person name="Zheng Y."/>
            <person name="Lin W."/>
            <person name="Duan Y."/>
            <person name="Cao H."/>
            <person name="Xiong S."/>
            <person name="Wang X."/>
            <person name="Wei L."/>
            <person name="Li C."/>
            <person name="Ma Q."/>
            <person name="Ju M."/>
            <person name="Zhao R."/>
            <person name="Li G."/>
            <person name="Mu C."/>
            <person name="Tian Q."/>
            <person name="Mei H."/>
            <person name="Zhang T."/>
            <person name="Gao T."/>
            <person name="Zhang H."/>
        </authorList>
    </citation>
    <scope>NUCLEOTIDE SEQUENCE</scope>
    <source>
        <strain evidence="3">G02</strain>
    </source>
</reference>
<dbReference type="EMBL" id="JACGWJ010000017">
    <property type="protein sequence ID" value="KAL0354852.1"/>
    <property type="molecule type" value="Genomic_DNA"/>
</dbReference>
<reference evidence="3" key="1">
    <citation type="submission" date="2020-06" db="EMBL/GenBank/DDBJ databases">
        <authorList>
            <person name="Li T."/>
            <person name="Hu X."/>
            <person name="Zhang T."/>
            <person name="Song X."/>
            <person name="Zhang H."/>
            <person name="Dai N."/>
            <person name="Sheng W."/>
            <person name="Hou X."/>
            <person name="Wei L."/>
        </authorList>
    </citation>
    <scope>NUCLEOTIDE SEQUENCE</scope>
    <source>
        <strain evidence="3">G02</strain>
        <tissue evidence="3">Leaf</tissue>
    </source>
</reference>
<evidence type="ECO:0000313" key="3">
    <source>
        <dbReference type="EMBL" id="KAL0354852.1"/>
    </source>
</evidence>
<feature type="domain" description="DRBM" evidence="2">
    <location>
        <begin position="47"/>
        <end position="127"/>
    </location>
</feature>
<comment type="caution">
    <text evidence="3">The sequence shown here is derived from an EMBL/GenBank/DDBJ whole genome shotgun (WGS) entry which is preliminary data.</text>
</comment>
<name>A0AAW2PII0_SESRA</name>
<evidence type="ECO:0000259" key="2">
    <source>
        <dbReference type="SMART" id="SM00358"/>
    </source>
</evidence>
<proteinExistence type="predicted"/>
<accession>A0AAW2PII0</accession>
<feature type="region of interest" description="Disordered" evidence="1">
    <location>
        <begin position="1"/>
        <end position="48"/>
    </location>
</feature>
<dbReference type="SUPFAM" id="SSF54768">
    <property type="entry name" value="dsRNA-binding domain-like"/>
    <property type="match status" value="1"/>
</dbReference>
<evidence type="ECO:0000256" key="1">
    <source>
        <dbReference type="SAM" id="MobiDB-lite"/>
    </source>
</evidence>